<dbReference type="InterPro" id="IPR008471">
    <property type="entry name" value="MnmC-like_methylTransf"/>
</dbReference>
<proteinExistence type="predicted"/>
<evidence type="ECO:0000259" key="1">
    <source>
        <dbReference type="Pfam" id="PF05430"/>
    </source>
</evidence>
<sequence length="226" mass="23966">MTGDLPKAQPTPDGTLTVFSERYGELYASRHGAGRQSRAVFLEGSATHLHPSPRVLEIGFGLGLNFRTTLKQVSGRGAALAYRAFEAYPLPASVLAEVSAGEAHPLWLALLDAWDAGVLRGELELGGGPHHLRIDFADVNAADLPKGWASAVYLDGFSPARNPEVWTPPLLARLAASLASGGVLATYSAAGAVRRGLIAAGLDVEKRRGQEHGLIGKREFLVARRA</sequence>
<evidence type="ECO:0000313" key="2">
    <source>
        <dbReference type="EMBL" id="AWN23873.1"/>
    </source>
</evidence>
<organism evidence="2 3">
    <name type="scientific">Deinococcus irradiatisoli</name>
    <dbReference type="NCBI Taxonomy" id="2202254"/>
    <lineage>
        <taxon>Bacteria</taxon>
        <taxon>Thermotogati</taxon>
        <taxon>Deinococcota</taxon>
        <taxon>Deinococci</taxon>
        <taxon>Deinococcales</taxon>
        <taxon>Deinococcaceae</taxon>
        <taxon>Deinococcus</taxon>
    </lineage>
</organism>
<dbReference type="AlphaFoldDB" id="A0A2Z3JFD2"/>
<dbReference type="PANTHER" id="PTHR39963:SF1">
    <property type="entry name" value="MNMC-LIKE METHYLTRANSFERASE DOMAIN-CONTAINING PROTEIN"/>
    <property type="match status" value="1"/>
</dbReference>
<dbReference type="EMBL" id="CP029494">
    <property type="protein sequence ID" value="AWN23873.1"/>
    <property type="molecule type" value="Genomic_DNA"/>
</dbReference>
<dbReference type="InterPro" id="IPR047785">
    <property type="entry name" value="tRNA_MNMC2"/>
</dbReference>
<dbReference type="InterPro" id="IPR029063">
    <property type="entry name" value="SAM-dependent_MTases_sf"/>
</dbReference>
<dbReference type="Gene3D" id="3.40.50.150">
    <property type="entry name" value="Vaccinia Virus protein VP39"/>
    <property type="match status" value="1"/>
</dbReference>
<dbReference type="GO" id="GO:0004808">
    <property type="term" value="F:tRNA (5-methylaminomethyl-2-thiouridylate)(34)-methyltransferase activity"/>
    <property type="evidence" value="ECO:0007669"/>
    <property type="project" value="InterPro"/>
</dbReference>
<dbReference type="NCBIfam" id="NF033855">
    <property type="entry name" value="tRNA_MNMC2"/>
    <property type="match status" value="1"/>
</dbReference>
<keyword evidence="3" id="KW-1185">Reference proteome</keyword>
<evidence type="ECO:0000313" key="3">
    <source>
        <dbReference type="Proteomes" id="UP000245368"/>
    </source>
</evidence>
<dbReference type="PANTHER" id="PTHR39963">
    <property type="entry name" value="SLL0983 PROTEIN"/>
    <property type="match status" value="1"/>
</dbReference>
<reference evidence="2 3" key="1">
    <citation type="submission" date="2018-05" db="EMBL/GenBank/DDBJ databases">
        <title>Complete Genome Sequence of Deinococcus sp. strain 17bor-2.</title>
        <authorList>
            <person name="Srinivasan S."/>
        </authorList>
    </citation>
    <scope>NUCLEOTIDE SEQUENCE [LARGE SCALE GENOMIC DNA]</scope>
    <source>
        <strain evidence="2 3">17bor-2</strain>
    </source>
</reference>
<dbReference type="SUPFAM" id="SSF53335">
    <property type="entry name" value="S-adenosyl-L-methionine-dependent methyltransferases"/>
    <property type="match status" value="1"/>
</dbReference>
<dbReference type="Pfam" id="PF05430">
    <property type="entry name" value="Methyltransf_30"/>
    <property type="match status" value="1"/>
</dbReference>
<feature type="domain" description="MnmC-like methyltransferase" evidence="1">
    <location>
        <begin position="122"/>
        <end position="224"/>
    </location>
</feature>
<gene>
    <name evidence="2" type="ORF">DKM44_12080</name>
</gene>
<protein>
    <recommendedName>
        <fullName evidence="1">MnmC-like methyltransferase domain-containing protein</fullName>
    </recommendedName>
</protein>
<dbReference type="GO" id="GO:0016645">
    <property type="term" value="F:oxidoreductase activity, acting on the CH-NH group of donors"/>
    <property type="evidence" value="ECO:0007669"/>
    <property type="project" value="InterPro"/>
</dbReference>
<accession>A0A2Z3JFD2</accession>
<dbReference type="Proteomes" id="UP000245368">
    <property type="component" value="Chromosome"/>
</dbReference>
<dbReference type="RefSeq" id="WP_109827601.1">
    <property type="nucleotide sequence ID" value="NZ_CP029494.1"/>
</dbReference>
<name>A0A2Z3JFD2_9DEIO</name>
<dbReference type="OrthoDB" id="9786494at2"/>
<dbReference type="KEGG" id="dez:DKM44_12080"/>